<proteinExistence type="predicted"/>
<accession>A0A0A9BVH0</accession>
<organism evidence="1">
    <name type="scientific">Arundo donax</name>
    <name type="common">Giant reed</name>
    <name type="synonym">Donax arundinaceus</name>
    <dbReference type="NCBI Taxonomy" id="35708"/>
    <lineage>
        <taxon>Eukaryota</taxon>
        <taxon>Viridiplantae</taxon>
        <taxon>Streptophyta</taxon>
        <taxon>Embryophyta</taxon>
        <taxon>Tracheophyta</taxon>
        <taxon>Spermatophyta</taxon>
        <taxon>Magnoliopsida</taxon>
        <taxon>Liliopsida</taxon>
        <taxon>Poales</taxon>
        <taxon>Poaceae</taxon>
        <taxon>PACMAD clade</taxon>
        <taxon>Arundinoideae</taxon>
        <taxon>Arundineae</taxon>
        <taxon>Arundo</taxon>
    </lineage>
</organism>
<reference evidence="1" key="2">
    <citation type="journal article" date="2015" name="Data Brief">
        <title>Shoot transcriptome of the giant reed, Arundo donax.</title>
        <authorList>
            <person name="Barrero R.A."/>
            <person name="Guerrero F.D."/>
            <person name="Moolhuijzen P."/>
            <person name="Goolsby J.A."/>
            <person name="Tidwell J."/>
            <person name="Bellgard S.E."/>
            <person name="Bellgard M.I."/>
        </authorList>
    </citation>
    <scope>NUCLEOTIDE SEQUENCE</scope>
    <source>
        <tissue evidence="1">Shoot tissue taken approximately 20 cm above the soil surface</tissue>
    </source>
</reference>
<dbReference type="EMBL" id="GBRH01229851">
    <property type="protein sequence ID" value="JAD68044.1"/>
    <property type="molecule type" value="Transcribed_RNA"/>
</dbReference>
<reference evidence="1" key="1">
    <citation type="submission" date="2014-09" db="EMBL/GenBank/DDBJ databases">
        <authorList>
            <person name="Magalhaes I.L.F."/>
            <person name="Oliveira U."/>
            <person name="Santos F.R."/>
            <person name="Vidigal T.H.D.A."/>
            <person name="Brescovit A.D."/>
            <person name="Santos A.J."/>
        </authorList>
    </citation>
    <scope>NUCLEOTIDE SEQUENCE</scope>
    <source>
        <tissue evidence="1">Shoot tissue taken approximately 20 cm above the soil surface</tissue>
    </source>
</reference>
<evidence type="ECO:0000313" key="1">
    <source>
        <dbReference type="EMBL" id="JAD68044.1"/>
    </source>
</evidence>
<protein>
    <submittedName>
        <fullName evidence="1">Uncharacterized protein</fullName>
    </submittedName>
</protein>
<name>A0A0A9BVH0_ARUDO</name>
<dbReference type="AlphaFoldDB" id="A0A0A9BVH0"/>
<sequence length="54" mass="6235">MLLLVLGNNRILKCNKNVLVLSAVIYNHIENVQIFSELRHCGRSMPPYLSSFYL</sequence>